<name>A0AAV4R724_9ARAC</name>
<protein>
    <submittedName>
        <fullName evidence="1">Uncharacterized protein</fullName>
    </submittedName>
</protein>
<evidence type="ECO:0000313" key="2">
    <source>
        <dbReference type="Proteomes" id="UP001054837"/>
    </source>
</evidence>
<dbReference type="AlphaFoldDB" id="A0AAV4R724"/>
<reference evidence="1 2" key="1">
    <citation type="submission" date="2021-06" db="EMBL/GenBank/DDBJ databases">
        <title>Caerostris darwini draft genome.</title>
        <authorList>
            <person name="Kono N."/>
            <person name="Arakawa K."/>
        </authorList>
    </citation>
    <scope>NUCLEOTIDE SEQUENCE [LARGE SCALE GENOMIC DNA]</scope>
</reference>
<gene>
    <name evidence="1" type="ORF">CDAR_486881</name>
</gene>
<evidence type="ECO:0000313" key="1">
    <source>
        <dbReference type="EMBL" id="GIY16136.1"/>
    </source>
</evidence>
<sequence length="86" mass="9672">MFLVKAHLIPLFMKIAQEQGLESCIQISHPSKYGTPSKSLKGGKFCSWPGSANISVLEVDRQRRKSIMEDTQLVHQITIDSAKMKK</sequence>
<dbReference type="Proteomes" id="UP001054837">
    <property type="component" value="Unassembled WGS sequence"/>
</dbReference>
<dbReference type="EMBL" id="BPLQ01005636">
    <property type="protein sequence ID" value="GIY16136.1"/>
    <property type="molecule type" value="Genomic_DNA"/>
</dbReference>
<accession>A0AAV4R724</accession>
<comment type="caution">
    <text evidence="1">The sequence shown here is derived from an EMBL/GenBank/DDBJ whole genome shotgun (WGS) entry which is preliminary data.</text>
</comment>
<organism evidence="1 2">
    <name type="scientific">Caerostris darwini</name>
    <dbReference type="NCBI Taxonomy" id="1538125"/>
    <lineage>
        <taxon>Eukaryota</taxon>
        <taxon>Metazoa</taxon>
        <taxon>Ecdysozoa</taxon>
        <taxon>Arthropoda</taxon>
        <taxon>Chelicerata</taxon>
        <taxon>Arachnida</taxon>
        <taxon>Araneae</taxon>
        <taxon>Araneomorphae</taxon>
        <taxon>Entelegynae</taxon>
        <taxon>Araneoidea</taxon>
        <taxon>Araneidae</taxon>
        <taxon>Caerostris</taxon>
    </lineage>
</organism>
<proteinExistence type="predicted"/>
<keyword evidence="2" id="KW-1185">Reference proteome</keyword>